<dbReference type="KEGG" id="nti:DNFV4_03158"/>
<dbReference type="InterPro" id="IPR016155">
    <property type="entry name" value="Mopterin_synth/thiamin_S_b"/>
</dbReference>
<sequence length="68" mass="7423">MQIHVNGQVRETTSGTTVADLLRELNITGERVAVEVNLDILERGQFGQRLLTEGDRVEIISFIGGGSL</sequence>
<dbReference type="PANTHER" id="PTHR34472:SF1">
    <property type="entry name" value="SULFUR CARRIER PROTEIN THIS"/>
    <property type="match status" value="1"/>
</dbReference>
<keyword evidence="2" id="KW-1185">Reference proteome</keyword>
<dbReference type="InterPro" id="IPR010035">
    <property type="entry name" value="Thi_S"/>
</dbReference>
<dbReference type="Proteomes" id="UP001179121">
    <property type="component" value="Chromosome"/>
</dbReference>
<reference evidence="1" key="1">
    <citation type="submission" date="2022-10" db="EMBL/GenBank/DDBJ databases">
        <authorList>
            <person name="Koch H."/>
        </authorList>
    </citation>
    <scope>NUCLEOTIDE SEQUENCE</scope>
    <source>
        <strain evidence="1">DNF</strain>
    </source>
</reference>
<dbReference type="Pfam" id="PF02597">
    <property type="entry name" value="ThiS"/>
    <property type="match status" value="1"/>
</dbReference>
<gene>
    <name evidence="1" type="ORF">DNFV4_03158</name>
</gene>
<protein>
    <submittedName>
        <fullName evidence="1">Sulfur carrier protein ThiS</fullName>
    </submittedName>
</protein>
<dbReference type="NCBIfam" id="TIGR01683">
    <property type="entry name" value="thiS"/>
    <property type="match status" value="1"/>
</dbReference>
<dbReference type="RefSeq" id="WP_289269446.1">
    <property type="nucleotide sequence ID" value="NZ_OX365700.1"/>
</dbReference>
<name>A0AA86N110_9BACT</name>
<dbReference type="InterPro" id="IPR003749">
    <property type="entry name" value="ThiS/MoaD-like"/>
</dbReference>
<dbReference type="InterPro" id="IPR012675">
    <property type="entry name" value="Beta-grasp_dom_sf"/>
</dbReference>
<dbReference type="Gene3D" id="3.10.20.30">
    <property type="match status" value="1"/>
</dbReference>
<organism evidence="1 2">
    <name type="scientific">Nitrospira tepida</name>
    <dbReference type="NCBI Taxonomy" id="2973512"/>
    <lineage>
        <taxon>Bacteria</taxon>
        <taxon>Pseudomonadati</taxon>
        <taxon>Nitrospirota</taxon>
        <taxon>Nitrospiria</taxon>
        <taxon>Nitrospirales</taxon>
        <taxon>Nitrospiraceae</taxon>
        <taxon>Nitrospira</taxon>
    </lineage>
</organism>
<dbReference type="AlphaFoldDB" id="A0AA86N110"/>
<dbReference type="PANTHER" id="PTHR34472">
    <property type="entry name" value="SULFUR CARRIER PROTEIN THIS"/>
    <property type="match status" value="1"/>
</dbReference>
<evidence type="ECO:0000313" key="2">
    <source>
        <dbReference type="Proteomes" id="UP001179121"/>
    </source>
</evidence>
<dbReference type="CDD" id="cd00565">
    <property type="entry name" value="Ubl_ThiS"/>
    <property type="match status" value="1"/>
</dbReference>
<dbReference type="EMBL" id="OX365700">
    <property type="protein sequence ID" value="CAI4032728.1"/>
    <property type="molecule type" value="Genomic_DNA"/>
</dbReference>
<dbReference type="SUPFAM" id="SSF54285">
    <property type="entry name" value="MoaD/ThiS"/>
    <property type="match status" value="1"/>
</dbReference>
<evidence type="ECO:0000313" key="1">
    <source>
        <dbReference type="EMBL" id="CAI4032728.1"/>
    </source>
</evidence>
<accession>A0AA86N110</accession>
<proteinExistence type="predicted"/>